<dbReference type="PANTHER" id="PTHR34272">
    <property type="entry name" value="EXPRESSED PROTEIN"/>
    <property type="match status" value="1"/>
</dbReference>
<proteinExistence type="predicted"/>
<name>A0A4D6NWM7_VIGUN</name>
<evidence type="ECO:0000259" key="2">
    <source>
        <dbReference type="Pfam" id="PF23324"/>
    </source>
</evidence>
<feature type="compositionally biased region" description="Low complexity" evidence="1">
    <location>
        <begin position="77"/>
        <end position="95"/>
    </location>
</feature>
<organism evidence="3 4">
    <name type="scientific">Vigna unguiculata</name>
    <name type="common">Cowpea</name>
    <dbReference type="NCBI Taxonomy" id="3917"/>
    <lineage>
        <taxon>Eukaryota</taxon>
        <taxon>Viridiplantae</taxon>
        <taxon>Streptophyta</taxon>
        <taxon>Embryophyta</taxon>
        <taxon>Tracheophyta</taxon>
        <taxon>Spermatophyta</taxon>
        <taxon>Magnoliopsida</taxon>
        <taxon>eudicotyledons</taxon>
        <taxon>Gunneridae</taxon>
        <taxon>Pentapetalae</taxon>
        <taxon>rosids</taxon>
        <taxon>fabids</taxon>
        <taxon>Fabales</taxon>
        <taxon>Fabaceae</taxon>
        <taxon>Papilionoideae</taxon>
        <taxon>50 kb inversion clade</taxon>
        <taxon>NPAAA clade</taxon>
        <taxon>indigoferoid/millettioid clade</taxon>
        <taxon>Phaseoleae</taxon>
        <taxon>Vigna</taxon>
    </lineage>
</organism>
<evidence type="ECO:0000313" key="3">
    <source>
        <dbReference type="EMBL" id="QCE16805.1"/>
    </source>
</evidence>
<accession>A0A4D6NWM7</accession>
<evidence type="ECO:0000313" key="4">
    <source>
        <dbReference type="Proteomes" id="UP000501690"/>
    </source>
</evidence>
<feature type="compositionally biased region" description="Low complexity" evidence="1">
    <location>
        <begin position="42"/>
        <end position="70"/>
    </location>
</feature>
<reference evidence="3 4" key="1">
    <citation type="submission" date="2019-04" db="EMBL/GenBank/DDBJ databases">
        <title>An improved genome assembly and genetic linkage map for asparagus bean, Vigna unguiculata ssp. sesquipedialis.</title>
        <authorList>
            <person name="Xia Q."/>
            <person name="Zhang R."/>
            <person name="Dong Y."/>
        </authorList>
    </citation>
    <scope>NUCLEOTIDE SEQUENCE [LARGE SCALE GENOMIC DNA]</scope>
    <source>
        <tissue evidence="3">Leaf</tissue>
    </source>
</reference>
<dbReference type="AlphaFoldDB" id="A0A4D6NWM7"/>
<dbReference type="EMBL" id="CP039355">
    <property type="protein sequence ID" value="QCE16805.1"/>
    <property type="molecule type" value="Genomic_DNA"/>
</dbReference>
<sequence length="267" mass="30477">MNQKEQMESEEELNLTLSLRFGTSNETTTPLQTNLCLMKIQPTSSNPNPSSSSTSCSNNTNPSLASSNHNPNPPNAPAEAPESVPTVTRSSGSSRRTSRLKRTSKTVTAPFPWAKNQRATIHRHQYLMENNVHTITGKLYCRRCEHEFELGLNLEDKLDALIQFITRENEKWHTRAPLVWLSPVCPKCPLCDRENSTRPVIAPNKKDINWLFLLLGQMLGYCTLEHLKYFCKHNEIHRTGAKDRLLYNTYKGLILQLLPDYLHLFDS</sequence>
<feature type="region of interest" description="Disordered" evidence="1">
    <location>
        <begin position="40"/>
        <end position="109"/>
    </location>
</feature>
<dbReference type="Proteomes" id="UP000501690">
    <property type="component" value="Linkage Group LG11"/>
</dbReference>
<keyword evidence="4" id="KW-1185">Reference proteome</keyword>
<dbReference type="PANTHER" id="PTHR34272:SF1">
    <property type="entry name" value="EXPRESSED PROTEIN"/>
    <property type="match status" value="1"/>
</dbReference>
<protein>
    <recommendedName>
        <fullName evidence="2">DUF7086 domain-containing protein</fullName>
    </recommendedName>
</protein>
<dbReference type="Pfam" id="PF23324">
    <property type="entry name" value="DUF7086"/>
    <property type="match status" value="1"/>
</dbReference>
<feature type="domain" description="DUF7086" evidence="2">
    <location>
        <begin position="125"/>
        <end position="257"/>
    </location>
</feature>
<evidence type="ECO:0000256" key="1">
    <source>
        <dbReference type="SAM" id="MobiDB-lite"/>
    </source>
</evidence>
<gene>
    <name evidence="3" type="ORF">DEO72_LG11g3824</name>
</gene>
<dbReference type="InterPro" id="IPR055513">
    <property type="entry name" value="DUF7086"/>
</dbReference>